<protein>
    <submittedName>
        <fullName evidence="6">Precorrin-8X methylmutase</fullName>
    </submittedName>
</protein>
<organism evidence="6 7">
    <name type="scientific">Pseudoflavonifractor hominis</name>
    <dbReference type="NCBI Taxonomy" id="2763059"/>
    <lineage>
        <taxon>Bacteria</taxon>
        <taxon>Bacillati</taxon>
        <taxon>Bacillota</taxon>
        <taxon>Clostridia</taxon>
        <taxon>Eubacteriales</taxon>
        <taxon>Oscillospiraceae</taxon>
        <taxon>Pseudoflavonifractor</taxon>
    </lineage>
</organism>
<dbReference type="PANTHER" id="PTHR43588">
    <property type="entry name" value="COBALT-PRECORRIN-8 METHYLMUTASE"/>
    <property type="match status" value="1"/>
</dbReference>
<reference evidence="6 7" key="1">
    <citation type="submission" date="2020-08" db="EMBL/GenBank/DDBJ databases">
        <title>Genome public.</title>
        <authorList>
            <person name="Liu C."/>
            <person name="Sun Q."/>
        </authorList>
    </citation>
    <scope>NUCLEOTIDE SEQUENCE [LARGE SCALE GENOMIC DNA]</scope>
    <source>
        <strain evidence="6 7">New-38</strain>
    </source>
</reference>
<dbReference type="Proteomes" id="UP000660021">
    <property type="component" value="Unassembled WGS sequence"/>
</dbReference>
<feature type="domain" description="Cobalamin biosynthesis precorrin-8X methylmutase CobH/CbiC" evidence="5">
    <location>
        <begin position="13"/>
        <end position="208"/>
    </location>
</feature>
<dbReference type="Pfam" id="PF02570">
    <property type="entry name" value="CbiC"/>
    <property type="match status" value="1"/>
</dbReference>
<comment type="similarity">
    <text evidence="2">Belongs to the CobH/CbiC family.</text>
</comment>
<evidence type="ECO:0000256" key="4">
    <source>
        <dbReference type="ARBA" id="ARBA00023235"/>
    </source>
</evidence>
<sequence length="215" mass="23086">MREIHLQRVAPAEIEARSMEIIASELGERDIPAPQLAVVKRCIHTSADFDYADNLVFSPHAVERGVEALRKGCTIVTDTQMARAGINKRVLEGFGGRVVCFMSDPDVAAEARERGETRATVSMERAAGLEGPVVLALGNAPTALVRACQLMEEGRLRPELVIGVPVGFVNVVESKELLLSMGGEHIVARGRKGGSNIAAAICNALLYLASGDRRE</sequence>
<evidence type="ECO:0000256" key="3">
    <source>
        <dbReference type="ARBA" id="ARBA00022573"/>
    </source>
</evidence>
<dbReference type="PANTHER" id="PTHR43588:SF1">
    <property type="entry name" value="COBALT-PRECORRIN-8 METHYLMUTASE"/>
    <property type="match status" value="1"/>
</dbReference>
<keyword evidence="4" id="KW-0413">Isomerase</keyword>
<evidence type="ECO:0000313" key="7">
    <source>
        <dbReference type="Proteomes" id="UP000660021"/>
    </source>
</evidence>
<dbReference type="EMBL" id="JACOPR010000001">
    <property type="protein sequence ID" value="MBC5729344.1"/>
    <property type="molecule type" value="Genomic_DNA"/>
</dbReference>
<evidence type="ECO:0000313" key="6">
    <source>
        <dbReference type="EMBL" id="MBC5729344.1"/>
    </source>
</evidence>
<evidence type="ECO:0000259" key="5">
    <source>
        <dbReference type="Pfam" id="PF02570"/>
    </source>
</evidence>
<keyword evidence="3" id="KW-0169">Cobalamin biosynthesis</keyword>
<dbReference type="Gene3D" id="3.40.50.10230">
    <property type="entry name" value="Cobalamin biosynthesis CobH/CbiC, precorrin-8X methylmutase"/>
    <property type="match status" value="1"/>
</dbReference>
<dbReference type="InterPro" id="IPR003722">
    <property type="entry name" value="Cbl_synth_CobH/CbiC"/>
</dbReference>
<evidence type="ECO:0000256" key="2">
    <source>
        <dbReference type="ARBA" id="ARBA00009774"/>
    </source>
</evidence>
<comment type="pathway">
    <text evidence="1">Cofactor biosynthesis; adenosylcobalamin biosynthesis.</text>
</comment>
<keyword evidence="7" id="KW-1185">Reference proteome</keyword>
<name>A0ABR7HP91_9FIRM</name>
<dbReference type="RefSeq" id="WP_101693450.1">
    <property type="nucleotide sequence ID" value="NZ_JACOPR010000001.1"/>
</dbReference>
<evidence type="ECO:0000256" key="1">
    <source>
        <dbReference type="ARBA" id="ARBA00004953"/>
    </source>
</evidence>
<dbReference type="SUPFAM" id="SSF63965">
    <property type="entry name" value="Precorrin-8X methylmutase CbiC/CobH"/>
    <property type="match status" value="1"/>
</dbReference>
<gene>
    <name evidence="6" type="ORF">H8S34_00650</name>
</gene>
<proteinExistence type="inferred from homology"/>
<accession>A0ABR7HP91</accession>
<dbReference type="InterPro" id="IPR036588">
    <property type="entry name" value="CobH/CbiC_sf"/>
</dbReference>
<comment type="caution">
    <text evidence="6">The sequence shown here is derived from an EMBL/GenBank/DDBJ whole genome shotgun (WGS) entry which is preliminary data.</text>
</comment>